<evidence type="ECO:0000313" key="2">
    <source>
        <dbReference type="EMBL" id="CAK7944986.1"/>
    </source>
</evidence>
<reference evidence="2" key="1">
    <citation type="submission" date="2024-01" db="EMBL/GenBank/DDBJ databases">
        <authorList>
            <person name="Webb A."/>
        </authorList>
    </citation>
    <scope>NUCLEOTIDE SEQUENCE</scope>
    <source>
        <strain evidence="2">Pm1</strain>
    </source>
</reference>
<dbReference type="Pfam" id="PF15370">
    <property type="entry name" value="NOPCHAP1"/>
    <property type="match status" value="1"/>
</dbReference>
<feature type="region of interest" description="Disordered" evidence="1">
    <location>
        <begin position="131"/>
        <end position="158"/>
    </location>
</feature>
<accession>A0AAV1VF01</accession>
<dbReference type="Proteomes" id="UP001162060">
    <property type="component" value="Unassembled WGS sequence"/>
</dbReference>
<organism evidence="2 3">
    <name type="scientific">Peronospora matthiolae</name>
    <dbReference type="NCBI Taxonomy" id="2874970"/>
    <lineage>
        <taxon>Eukaryota</taxon>
        <taxon>Sar</taxon>
        <taxon>Stramenopiles</taxon>
        <taxon>Oomycota</taxon>
        <taxon>Peronosporomycetes</taxon>
        <taxon>Peronosporales</taxon>
        <taxon>Peronosporaceae</taxon>
        <taxon>Peronospora</taxon>
    </lineage>
</organism>
<dbReference type="GO" id="GO:0000492">
    <property type="term" value="P:box C/D snoRNP assembly"/>
    <property type="evidence" value="ECO:0007669"/>
    <property type="project" value="InterPro"/>
</dbReference>
<dbReference type="AlphaFoldDB" id="A0AAV1VF01"/>
<evidence type="ECO:0000313" key="3">
    <source>
        <dbReference type="Proteomes" id="UP001162060"/>
    </source>
</evidence>
<feature type="compositionally biased region" description="Polar residues" evidence="1">
    <location>
        <begin position="131"/>
        <end position="141"/>
    </location>
</feature>
<dbReference type="PANTHER" id="PTHR38489:SF1">
    <property type="entry name" value="HISTONE CHAPERONE DOMAIN-CONTAINING PROTEIN"/>
    <property type="match status" value="1"/>
</dbReference>
<dbReference type="InterPro" id="IPR027921">
    <property type="entry name" value="NOPCHAP1"/>
</dbReference>
<name>A0AAV1VF01_9STRA</name>
<sequence length="158" mass="17279">MSMQEQQKPPLFHDIPKSALFSRLEAFLPVMAEENKKLSEKVAAGEGAEHNIEVEEADEASDVDTDDGVAEDDAKEEKKENGEAPVIEMNFALGMMDEHDSDSEDTDAVGSKAAVEDEIVACTTGLASVTARQESETSFQMQHEKPSTKPRPVIQELN</sequence>
<gene>
    <name evidence="2" type="ORF">PM001_LOCUS30136</name>
</gene>
<dbReference type="PANTHER" id="PTHR38489">
    <property type="entry name" value="HISTONE CHAPERONE DOMAIN-CONTAINING PROTEIN"/>
    <property type="match status" value="1"/>
</dbReference>
<feature type="compositionally biased region" description="Acidic residues" evidence="1">
    <location>
        <begin position="54"/>
        <end position="74"/>
    </location>
</feature>
<proteinExistence type="predicted"/>
<evidence type="ECO:0000256" key="1">
    <source>
        <dbReference type="SAM" id="MobiDB-lite"/>
    </source>
</evidence>
<comment type="caution">
    <text evidence="2">The sequence shown here is derived from an EMBL/GenBank/DDBJ whole genome shotgun (WGS) entry which is preliminary data.</text>
</comment>
<protein>
    <submittedName>
        <fullName evidence="2">Uncharacterized protein</fullName>
    </submittedName>
</protein>
<dbReference type="EMBL" id="CAKLBY020000312">
    <property type="protein sequence ID" value="CAK7944986.1"/>
    <property type="molecule type" value="Genomic_DNA"/>
</dbReference>
<feature type="region of interest" description="Disordered" evidence="1">
    <location>
        <begin position="40"/>
        <end position="86"/>
    </location>
</feature>